<evidence type="ECO:0000313" key="3">
    <source>
        <dbReference type="Proteomes" id="UP001165122"/>
    </source>
</evidence>
<keyword evidence="1" id="KW-0812">Transmembrane</keyword>
<name>A0A9W7F3E6_9STRA</name>
<proteinExistence type="predicted"/>
<dbReference type="AlphaFoldDB" id="A0A9W7F3E6"/>
<sequence length="238" mass="26828">MSNHVDMVLDADNTKPARTQQPVYVRASNIAQKKRYEEALSNLKSGQKPSSPKRKKIGTKTWFPASLIALTFSLLLTYLNCSRTIKRSTDLESSLNNHICSFYPSPSLSSSPSFLSLLKILGPEAVQILRTSLKRTIVLDVFVVAVYNRGFMRFSDMMRWFAVGAGVFRAFENVCWFIILDDPTYTILLNLKVQTLAILFGQVKFCLVAASAAFLMLQFSMDPVGNRKAKLRAERKNK</sequence>
<dbReference type="Proteomes" id="UP001165122">
    <property type="component" value="Unassembled WGS sequence"/>
</dbReference>
<dbReference type="EMBL" id="BRXW01000011">
    <property type="protein sequence ID" value="GMH99493.1"/>
    <property type="molecule type" value="Genomic_DNA"/>
</dbReference>
<reference evidence="3" key="1">
    <citation type="journal article" date="2023" name="Commun. Biol.">
        <title>Genome analysis of Parmales, the sister group of diatoms, reveals the evolutionary specialization of diatoms from phago-mixotrophs to photoautotrophs.</title>
        <authorList>
            <person name="Ban H."/>
            <person name="Sato S."/>
            <person name="Yoshikawa S."/>
            <person name="Yamada K."/>
            <person name="Nakamura Y."/>
            <person name="Ichinomiya M."/>
            <person name="Sato N."/>
            <person name="Blanc-Mathieu R."/>
            <person name="Endo H."/>
            <person name="Kuwata A."/>
            <person name="Ogata H."/>
        </authorList>
    </citation>
    <scope>NUCLEOTIDE SEQUENCE [LARGE SCALE GENOMIC DNA]</scope>
    <source>
        <strain evidence="3">NIES 3700</strain>
    </source>
</reference>
<keyword evidence="1" id="KW-1133">Transmembrane helix</keyword>
<keyword evidence="3" id="KW-1185">Reference proteome</keyword>
<feature type="transmembrane region" description="Helical" evidence="1">
    <location>
        <begin position="199"/>
        <end position="219"/>
    </location>
</feature>
<dbReference type="OrthoDB" id="10427369at2759"/>
<feature type="transmembrane region" description="Helical" evidence="1">
    <location>
        <begin position="160"/>
        <end position="179"/>
    </location>
</feature>
<feature type="transmembrane region" description="Helical" evidence="1">
    <location>
        <begin position="61"/>
        <end position="79"/>
    </location>
</feature>
<evidence type="ECO:0000313" key="2">
    <source>
        <dbReference type="EMBL" id="GMH99493.1"/>
    </source>
</evidence>
<organism evidence="2 3">
    <name type="scientific">Triparma laevis f. longispina</name>
    <dbReference type="NCBI Taxonomy" id="1714387"/>
    <lineage>
        <taxon>Eukaryota</taxon>
        <taxon>Sar</taxon>
        <taxon>Stramenopiles</taxon>
        <taxon>Ochrophyta</taxon>
        <taxon>Bolidophyceae</taxon>
        <taxon>Parmales</taxon>
        <taxon>Triparmaceae</taxon>
        <taxon>Triparma</taxon>
    </lineage>
</organism>
<keyword evidence="1" id="KW-0472">Membrane</keyword>
<accession>A0A9W7F3E6</accession>
<gene>
    <name evidence="2" type="ORF">TrLO_g5866</name>
</gene>
<comment type="caution">
    <text evidence="2">The sequence shown here is derived from an EMBL/GenBank/DDBJ whole genome shotgun (WGS) entry which is preliminary data.</text>
</comment>
<protein>
    <submittedName>
        <fullName evidence="2">Uncharacterized protein</fullName>
    </submittedName>
</protein>
<evidence type="ECO:0000256" key="1">
    <source>
        <dbReference type="SAM" id="Phobius"/>
    </source>
</evidence>